<dbReference type="InterPro" id="IPR029063">
    <property type="entry name" value="SAM-dependent_MTases_sf"/>
</dbReference>
<evidence type="ECO:0000313" key="2">
    <source>
        <dbReference type="EMBL" id="MBZ4038395.1"/>
    </source>
</evidence>
<dbReference type="GO" id="GO:0008168">
    <property type="term" value="F:methyltransferase activity"/>
    <property type="evidence" value="ECO:0007669"/>
    <property type="project" value="UniProtKB-KW"/>
</dbReference>
<organism evidence="2 3">
    <name type="scientific">Novilysobacter selenitireducens</name>
    <dbReference type="NCBI Taxonomy" id="2872639"/>
    <lineage>
        <taxon>Bacteria</taxon>
        <taxon>Pseudomonadati</taxon>
        <taxon>Pseudomonadota</taxon>
        <taxon>Gammaproteobacteria</taxon>
        <taxon>Lysobacterales</taxon>
        <taxon>Lysobacteraceae</taxon>
        <taxon>Novilysobacter</taxon>
    </lineage>
</organism>
<keyword evidence="1" id="KW-0812">Transmembrane</keyword>
<dbReference type="RefSeq" id="WP_223674582.1">
    <property type="nucleotide sequence ID" value="NZ_JAINZW010000001.1"/>
</dbReference>
<reference evidence="2 3" key="1">
    <citation type="submission" date="2021-09" db="EMBL/GenBank/DDBJ databases">
        <title>Lysobacter sp. 13A isolated from the river sediment.</title>
        <authorList>
            <person name="Liu H."/>
            <person name="Li S."/>
            <person name="Mao S."/>
        </authorList>
    </citation>
    <scope>NUCLEOTIDE SEQUENCE [LARGE SCALE GENOMIC DNA]</scope>
    <source>
        <strain evidence="2 3">13A</strain>
    </source>
</reference>
<keyword evidence="1" id="KW-0472">Membrane</keyword>
<dbReference type="GO" id="GO:0032259">
    <property type="term" value="P:methylation"/>
    <property type="evidence" value="ECO:0007669"/>
    <property type="project" value="UniProtKB-KW"/>
</dbReference>
<evidence type="ECO:0000256" key="1">
    <source>
        <dbReference type="SAM" id="Phobius"/>
    </source>
</evidence>
<sequence>MKAIGIPRWMPVLTPKRVAAGVLLLVAICAAVYGVASEDIRWFAASLVLLALVVVGIAAGTYRRVGYHIHMAADAAMEARRASDALQQMATAQSELATMLRRGGVHDLRTLVLGSFRELLDAQESTARNSALLAERVDGSLQHATKLEALVQAVEARLASVGASTQSIVTELTEHLTTRDAENSSEARRLFEELLSTQCRLHSGLEEQLQSTRQEVLGHSRGLASAAGKHDVLANNVVELGNQLKLFHGEVVPPIRKIEREIVGQHLRYEVLNDALAMEDVRKRFDQRAAAPLMSGWSLEPSTLLRLLEFVERVSPRLVVECGSGVSTVWLAYAMGKYGGRVIALEHHADFAAETRAELARHGLSEVADVRHAPLESFDLQGGAFQWYAREAWEGLREVELLLVDGPPKATGPLARYPALPLLAGSLASNATIVLDDMHRPEEREALERWIDAFPQISKDHLMWGERTVALGWSGTQ</sequence>
<dbReference type="Pfam" id="PF13578">
    <property type="entry name" value="Methyltransf_24"/>
    <property type="match status" value="1"/>
</dbReference>
<dbReference type="EMBL" id="JAINZW010000001">
    <property type="protein sequence ID" value="MBZ4038395.1"/>
    <property type="molecule type" value="Genomic_DNA"/>
</dbReference>
<name>A0ABS7T3E0_9GAMM</name>
<keyword evidence="1" id="KW-1133">Transmembrane helix</keyword>
<feature type="transmembrane region" description="Helical" evidence="1">
    <location>
        <begin position="44"/>
        <end position="62"/>
    </location>
</feature>
<keyword evidence="3" id="KW-1185">Reference proteome</keyword>
<keyword evidence="2" id="KW-0489">Methyltransferase</keyword>
<proteinExistence type="predicted"/>
<dbReference type="PANTHER" id="PTHR43167">
    <property type="entry name" value="PUTATIVE (AFU_ORTHOLOGUE AFUA_6G01830)-RELATED"/>
    <property type="match status" value="1"/>
</dbReference>
<keyword evidence="2" id="KW-0808">Transferase</keyword>
<accession>A0ABS7T3E0</accession>
<comment type="caution">
    <text evidence="2">The sequence shown here is derived from an EMBL/GenBank/DDBJ whole genome shotgun (WGS) entry which is preliminary data.</text>
</comment>
<evidence type="ECO:0000313" key="3">
    <source>
        <dbReference type="Proteomes" id="UP001430954"/>
    </source>
</evidence>
<dbReference type="Proteomes" id="UP001430954">
    <property type="component" value="Unassembled WGS sequence"/>
</dbReference>
<dbReference type="PANTHER" id="PTHR43167:SF1">
    <property type="entry name" value="PUTATIVE (AFU_ORTHOLOGUE AFUA_6G01830)-RELATED"/>
    <property type="match status" value="1"/>
</dbReference>
<dbReference type="SUPFAM" id="SSF53335">
    <property type="entry name" value="S-adenosyl-L-methionine-dependent methyltransferases"/>
    <property type="match status" value="1"/>
</dbReference>
<protein>
    <submittedName>
        <fullName evidence="2">Class I SAM-dependent methyltransferase</fullName>
    </submittedName>
</protein>
<dbReference type="Gene3D" id="3.40.50.150">
    <property type="entry name" value="Vaccinia Virus protein VP39"/>
    <property type="match status" value="1"/>
</dbReference>
<gene>
    <name evidence="2" type="ORF">K6753_02440</name>
</gene>